<dbReference type="SUPFAM" id="SSF53756">
    <property type="entry name" value="UDP-Glycosyltransferase/glycogen phosphorylase"/>
    <property type="match status" value="1"/>
</dbReference>
<dbReference type="Gene3D" id="3.40.50.2000">
    <property type="entry name" value="Glycogen Phosphorylase B"/>
    <property type="match status" value="1"/>
</dbReference>
<organism evidence="2">
    <name type="scientific">viral metagenome</name>
    <dbReference type="NCBI Taxonomy" id="1070528"/>
    <lineage>
        <taxon>unclassified sequences</taxon>
        <taxon>metagenomes</taxon>
        <taxon>organismal metagenomes</taxon>
    </lineage>
</organism>
<reference evidence="2" key="1">
    <citation type="journal article" date="2020" name="Nature">
        <title>Giant virus diversity and host interactions through global metagenomics.</title>
        <authorList>
            <person name="Schulz F."/>
            <person name="Roux S."/>
            <person name="Paez-Espino D."/>
            <person name="Jungbluth S."/>
            <person name="Walsh D.A."/>
            <person name="Denef V.J."/>
            <person name="McMahon K.D."/>
            <person name="Konstantinidis K.T."/>
            <person name="Eloe-Fadrosh E.A."/>
            <person name="Kyrpides N.C."/>
            <person name="Woyke T."/>
        </authorList>
    </citation>
    <scope>NUCLEOTIDE SEQUENCE</scope>
    <source>
        <strain evidence="2">GVMAG-S-1062768-28</strain>
    </source>
</reference>
<proteinExistence type="predicted"/>
<sequence>MNEVLSTSKKSIWVATFYAGQIIDPENFEGNPVFGSELALLEVFSRLGEKNDVTVFITKPVGYNVIKNNITWRSEQDWASLVSTTSPDILVISRYVGVFCDYIIPDTTKIYLWVHDIFPHPAYRGKNMAHAFVNNMSRRLSGIITVGDSQREEIIMPRYKLDRSLFTTIKNGINLVTPVKPKKNPIMSRAPMSFVYASAPDRGLVKLLKMWPRILLEWPYATLQIFHNLSDQDKQAIEKSGLERVAAMGRVNQKTLFDKLQYIDYWVYPCSFFETCCTTAIEMAFHGPICISNDLGALKENNNGIIIKNDATERIVTSNVFIPPCPNKKVDNKDVVEKKESSVTTSPTPPKPKTEAEIIDENFEEDLFEVLRRLESNPKEKEEIRKNQREWAKEQTWDARAIEWSQLLEL</sequence>
<feature type="region of interest" description="Disordered" evidence="1">
    <location>
        <begin position="333"/>
        <end position="356"/>
    </location>
</feature>
<evidence type="ECO:0000256" key="1">
    <source>
        <dbReference type="SAM" id="MobiDB-lite"/>
    </source>
</evidence>
<dbReference type="AlphaFoldDB" id="A0A6C0JWX2"/>
<dbReference type="EMBL" id="MN740696">
    <property type="protein sequence ID" value="QHU08368.1"/>
    <property type="molecule type" value="Genomic_DNA"/>
</dbReference>
<name>A0A6C0JWX2_9ZZZZ</name>
<evidence type="ECO:0008006" key="3">
    <source>
        <dbReference type="Google" id="ProtNLM"/>
    </source>
</evidence>
<protein>
    <recommendedName>
        <fullName evidence="3">Glycosyl transferase family 1 domain-containing protein</fullName>
    </recommendedName>
</protein>
<accession>A0A6C0JWX2</accession>
<evidence type="ECO:0000313" key="2">
    <source>
        <dbReference type="EMBL" id="QHU08368.1"/>
    </source>
</evidence>